<dbReference type="InterPro" id="IPR036890">
    <property type="entry name" value="HATPase_C_sf"/>
</dbReference>
<feature type="transmembrane region" description="Helical" evidence="6">
    <location>
        <begin position="48"/>
        <end position="72"/>
    </location>
</feature>
<dbReference type="Proteomes" id="UP000028702">
    <property type="component" value="Unassembled WGS sequence"/>
</dbReference>
<dbReference type="InterPro" id="IPR003594">
    <property type="entry name" value="HATPase_dom"/>
</dbReference>
<keyword evidence="7" id="KW-0175">Coiled coil</keyword>
<name>A0A081B8B6_9HYPH</name>
<evidence type="ECO:0000256" key="1">
    <source>
        <dbReference type="ARBA" id="ARBA00000085"/>
    </source>
</evidence>
<protein>
    <recommendedName>
        <fullName evidence="2">histidine kinase</fullName>
        <ecNumber evidence="2">2.7.13.3</ecNumber>
    </recommendedName>
</protein>
<reference evidence="10 11" key="1">
    <citation type="submission" date="2014-07" db="EMBL/GenBank/DDBJ databases">
        <title>Tepidicaulis marinum gen. nov., sp. nov., a novel marine bacterium denitrifying nitrate to nitrous oxide strictly under microaerobic conditions.</title>
        <authorList>
            <person name="Takeuchi M."/>
            <person name="Yamagishi T."/>
            <person name="Kamagata Y."/>
            <person name="Oshima K."/>
            <person name="Hattori M."/>
            <person name="Katayama T."/>
            <person name="Hanada S."/>
            <person name="Tamaki H."/>
            <person name="Marumo K."/>
            <person name="Maeda H."/>
            <person name="Nedachi M."/>
            <person name="Iwasaki W."/>
            <person name="Suwa Y."/>
            <person name="Sakata S."/>
        </authorList>
    </citation>
    <scope>NUCLEOTIDE SEQUENCE [LARGE SCALE GENOMIC DNA]</scope>
    <source>
        <strain evidence="10 11">MA2</strain>
    </source>
</reference>
<dbReference type="RefSeq" id="WP_052379186.1">
    <property type="nucleotide sequence ID" value="NZ_BBIO01000003.1"/>
</dbReference>
<feature type="transmembrane region" description="Helical" evidence="6">
    <location>
        <begin position="111"/>
        <end position="131"/>
    </location>
</feature>
<dbReference type="AlphaFoldDB" id="A0A081B8B6"/>
<dbReference type="InterPro" id="IPR005330">
    <property type="entry name" value="MHYT_dom"/>
</dbReference>
<dbReference type="SMART" id="SM00388">
    <property type="entry name" value="HisKA"/>
    <property type="match status" value="1"/>
</dbReference>
<feature type="transmembrane region" description="Helical" evidence="6">
    <location>
        <begin position="14"/>
        <end position="36"/>
    </location>
</feature>
<organism evidence="10 11">
    <name type="scientific">Tepidicaulis marinus</name>
    <dbReference type="NCBI Taxonomy" id="1333998"/>
    <lineage>
        <taxon>Bacteria</taxon>
        <taxon>Pseudomonadati</taxon>
        <taxon>Pseudomonadota</taxon>
        <taxon>Alphaproteobacteria</taxon>
        <taxon>Hyphomicrobiales</taxon>
        <taxon>Parvibaculaceae</taxon>
        <taxon>Tepidicaulis</taxon>
    </lineage>
</organism>
<feature type="transmembrane region" description="Helical" evidence="6">
    <location>
        <begin position="143"/>
        <end position="165"/>
    </location>
</feature>
<evidence type="ECO:0000256" key="5">
    <source>
        <dbReference type="ARBA" id="ARBA00022777"/>
    </source>
</evidence>
<evidence type="ECO:0000259" key="9">
    <source>
        <dbReference type="PROSITE" id="PS50924"/>
    </source>
</evidence>
<evidence type="ECO:0000313" key="11">
    <source>
        <dbReference type="Proteomes" id="UP000028702"/>
    </source>
</evidence>
<dbReference type="SMART" id="SM00387">
    <property type="entry name" value="HATPase_c"/>
    <property type="match status" value="1"/>
</dbReference>
<evidence type="ECO:0000256" key="6">
    <source>
        <dbReference type="PROSITE-ProRule" id="PRU00244"/>
    </source>
</evidence>
<dbReference type="PRINTS" id="PR00344">
    <property type="entry name" value="BCTRLSENSOR"/>
</dbReference>
<evidence type="ECO:0000313" key="10">
    <source>
        <dbReference type="EMBL" id="GAK44284.1"/>
    </source>
</evidence>
<evidence type="ECO:0000259" key="8">
    <source>
        <dbReference type="PROSITE" id="PS50109"/>
    </source>
</evidence>
<dbReference type="GO" id="GO:0016020">
    <property type="term" value="C:membrane"/>
    <property type="evidence" value="ECO:0007669"/>
    <property type="project" value="UniProtKB-UniRule"/>
</dbReference>
<dbReference type="eggNOG" id="COG2205">
    <property type="taxonomic scope" value="Bacteria"/>
</dbReference>
<feature type="domain" description="MHYT" evidence="9">
    <location>
        <begin position="12"/>
        <end position="196"/>
    </location>
</feature>
<dbReference type="SUPFAM" id="SSF47384">
    <property type="entry name" value="Homodimeric domain of signal transducing histidine kinase"/>
    <property type="match status" value="1"/>
</dbReference>
<dbReference type="GO" id="GO:0000155">
    <property type="term" value="F:phosphorelay sensor kinase activity"/>
    <property type="evidence" value="ECO:0007669"/>
    <property type="project" value="InterPro"/>
</dbReference>
<comment type="caution">
    <text evidence="10">The sequence shown here is derived from an EMBL/GenBank/DDBJ whole genome shotgun (WGS) entry which is preliminary data.</text>
</comment>
<keyword evidence="6" id="KW-0812">Transmembrane</keyword>
<keyword evidence="5 10" id="KW-0418">Kinase</keyword>
<dbReference type="Gene3D" id="3.30.565.10">
    <property type="entry name" value="Histidine kinase-like ATPase, C-terminal domain"/>
    <property type="match status" value="1"/>
</dbReference>
<accession>A0A081B8B6</accession>
<dbReference type="InterPro" id="IPR036097">
    <property type="entry name" value="HisK_dim/P_sf"/>
</dbReference>
<gene>
    <name evidence="10" type="ORF">M2A_0783</name>
</gene>
<keyword evidence="11" id="KW-1185">Reference proteome</keyword>
<dbReference type="PROSITE" id="PS50924">
    <property type="entry name" value="MHYT"/>
    <property type="match status" value="1"/>
</dbReference>
<dbReference type="Pfam" id="PF02518">
    <property type="entry name" value="HATPase_c"/>
    <property type="match status" value="1"/>
</dbReference>
<evidence type="ECO:0000256" key="3">
    <source>
        <dbReference type="ARBA" id="ARBA00022553"/>
    </source>
</evidence>
<proteinExistence type="predicted"/>
<evidence type="ECO:0000256" key="7">
    <source>
        <dbReference type="SAM" id="Coils"/>
    </source>
</evidence>
<dbReference type="CDD" id="cd16922">
    <property type="entry name" value="HATPase_EvgS-ArcB-TorS-like"/>
    <property type="match status" value="1"/>
</dbReference>
<dbReference type="Pfam" id="PF03707">
    <property type="entry name" value="MHYT"/>
    <property type="match status" value="2"/>
</dbReference>
<keyword evidence="6" id="KW-0472">Membrane</keyword>
<comment type="catalytic activity">
    <reaction evidence="1">
        <text>ATP + protein L-histidine = ADP + protein N-phospho-L-histidine.</text>
        <dbReference type="EC" id="2.7.13.3"/>
    </reaction>
</comment>
<keyword evidence="4" id="KW-0808">Transferase</keyword>
<feature type="coiled-coil region" evidence="7">
    <location>
        <begin position="242"/>
        <end position="273"/>
    </location>
</feature>
<keyword evidence="6" id="KW-1133">Transmembrane helix</keyword>
<dbReference type="EMBL" id="BBIO01000003">
    <property type="protein sequence ID" value="GAK44284.1"/>
    <property type="molecule type" value="Genomic_DNA"/>
</dbReference>
<evidence type="ECO:0000256" key="4">
    <source>
        <dbReference type="ARBA" id="ARBA00022679"/>
    </source>
</evidence>
<dbReference type="InterPro" id="IPR004358">
    <property type="entry name" value="Sig_transdc_His_kin-like_C"/>
</dbReference>
<feature type="transmembrane region" description="Helical" evidence="6">
    <location>
        <begin position="212"/>
        <end position="234"/>
    </location>
</feature>
<feature type="transmembrane region" description="Helical" evidence="6">
    <location>
        <begin position="172"/>
        <end position="192"/>
    </location>
</feature>
<dbReference type="EC" id="2.7.13.3" evidence="2"/>
<evidence type="ECO:0000256" key="2">
    <source>
        <dbReference type="ARBA" id="ARBA00012438"/>
    </source>
</evidence>
<dbReference type="InterPro" id="IPR005467">
    <property type="entry name" value="His_kinase_dom"/>
</dbReference>
<dbReference type="InterPro" id="IPR003661">
    <property type="entry name" value="HisK_dim/P_dom"/>
</dbReference>
<dbReference type="PANTHER" id="PTHR43047">
    <property type="entry name" value="TWO-COMPONENT HISTIDINE PROTEIN KINASE"/>
    <property type="match status" value="1"/>
</dbReference>
<dbReference type="Pfam" id="PF00512">
    <property type="entry name" value="HisKA"/>
    <property type="match status" value="1"/>
</dbReference>
<feature type="domain" description="Histidine kinase" evidence="8">
    <location>
        <begin position="290"/>
        <end position="511"/>
    </location>
</feature>
<dbReference type="PROSITE" id="PS50109">
    <property type="entry name" value="HIS_KIN"/>
    <property type="match status" value="1"/>
</dbReference>
<sequence length="543" mass="58683">MITVLECITNEHNLWLVGLAATVCLIACFTSIDLFFRAWVAEGRPKFYWLLGTGLVAGAGIWATHFIAMLAYQSALPVAYDVPLTVLSVFISVSLCTLGAGIALYMNRLTLGGLTVGAAIGFMHFTGMSALRLSGHIEWDGAYVAASWIIGLAVMALAFNLIRILDGVSRHLVGTALFTLAICGLHFTGMTAVTLVPDPAMPFSYATVDPKWLAVFTAMLSAMILSTAFLMAVFDKHLAGRNAQEAERMRRYAEELEITRDELEAVRDNLLSALEAAAAGSQAKSQFLAAISHELRTPLNAIIGFSEMMAHEHFGPLPNDHYREYTGHIHESGRHLLALINDILDFSKLDAGRLELEEAPLEVGMAIDAAHRMISHLAESGEISVHVSETAHLPLIDGDERRVRQILLNILSNAVKFTPKGGSVAISAQLRDTGELSIDIRDTGIGIARKDIALAMENFGQIDNSLHRQYEGTGLGLPLSRRLMELHGGRLELESEVGVGTCVSLVFPAGRVLAATIQAGMQTGTQAATQTGTAQKERKVTLI</sequence>
<dbReference type="CDD" id="cd00082">
    <property type="entry name" value="HisKA"/>
    <property type="match status" value="1"/>
</dbReference>
<dbReference type="Gene3D" id="1.10.287.130">
    <property type="match status" value="1"/>
</dbReference>
<dbReference type="SUPFAM" id="SSF55874">
    <property type="entry name" value="ATPase domain of HSP90 chaperone/DNA topoisomerase II/histidine kinase"/>
    <property type="match status" value="1"/>
</dbReference>
<dbReference type="eggNOG" id="COG3300">
    <property type="taxonomic scope" value="Bacteria"/>
</dbReference>
<dbReference type="STRING" id="1333998.M2A_0783"/>
<feature type="transmembrane region" description="Helical" evidence="6">
    <location>
        <begin position="84"/>
        <end position="104"/>
    </location>
</feature>
<keyword evidence="3" id="KW-0597">Phosphoprotein</keyword>